<dbReference type="FunFam" id="3.20.20.80:FF:000017">
    <property type="entry name" value="Beta-galactosidase"/>
    <property type="match status" value="1"/>
</dbReference>
<feature type="chain" id="PRO_5017986643" evidence="7">
    <location>
        <begin position="24"/>
        <end position="784"/>
    </location>
</feature>
<dbReference type="Gene3D" id="2.60.120.260">
    <property type="entry name" value="Galactose-binding domain-like"/>
    <property type="match status" value="4"/>
</dbReference>
<dbReference type="EMBL" id="RJJD01000001">
    <property type="protein sequence ID" value="RNI31713.1"/>
    <property type="molecule type" value="Genomic_DNA"/>
</dbReference>
<sequence>MNQTRSKLYILLLLLLLSLTGQAQQLSGKPGTFTVGNKEFLLNGKPFVIRAAELHYPRIPREYWEHRIKLSKAMGMNTICIYLFWNLHEQQPGQYDFKGQNDVAEFVKLAQKNGMYCIVRPGPYVCAEWDMGGLPWWLLKQKDAQVRTLQDPYFMDHTKLFLKEAAKQLAPLQIQNGGNILMVQVENEYATFGDEQAYMEATRDAVREAGFDKVQLFRCDWPSNFNKYKLDGVATTLNFGAGTNVEEAFKTFKELNPTAPLMCSEYWSGWFDHWGRPHETRSVSSFIGSLKDMMDRRISFSLYMAHGGTTFGQWGGANAPPYSAMATSYDYNAPVGEQGNTTEKFFAVRDLLKNYLQEGETLGEIPVAKPIIEIPAFNLTKSAALFANLPAARKTETIQPMENFDQGWGRILYRTTLPASASGQKLVITEVHDWANVFVNGKSIGKLDRRRGENTVTLPAFQGDAQLDILIEATGRVNYGKAIIDRKGITEKVELNDGRKNTELKNWLVYNFPVDYKFQKKAKFKKGTADGPAWYRGTFDLKETGDSFLDVSKWGKGMVWVNGQNLGRFWKIGPQQTLFVPGVWLKKGRNEVIVLDVDQPEATTIAGLKEPILDQLRAEESLTHRAKGQTLNLEGEKAVATGSFPAGSAWQQVTFDKAVQGRYLCFEALNSQKPDDPYSSIAELELVDEKGNPVSRLKWKAVYADSEEVTGANNAADKVYDQQESTFWHTQYSGDKPKHPHHLVIDLGENVTVKGLRYLPRSDKNTGGMVKDYRIYLKSSPFKM</sequence>
<evidence type="ECO:0000313" key="9">
    <source>
        <dbReference type="EMBL" id="RNI31713.1"/>
    </source>
</evidence>
<dbReference type="InterPro" id="IPR000421">
    <property type="entry name" value="FA58C"/>
</dbReference>
<gene>
    <name evidence="9" type="ORF">EFB08_02405</name>
</gene>
<comment type="similarity">
    <text evidence="1 6">Belongs to the glycosyl hydrolase 35 family.</text>
</comment>
<dbReference type="Pfam" id="PF01301">
    <property type="entry name" value="Glyco_hydro_35"/>
    <property type="match status" value="1"/>
</dbReference>
<dbReference type="Gene3D" id="3.20.20.80">
    <property type="entry name" value="Glycosidases"/>
    <property type="match status" value="1"/>
</dbReference>
<dbReference type="SUPFAM" id="SSF51445">
    <property type="entry name" value="(Trans)glycosidases"/>
    <property type="match status" value="1"/>
</dbReference>
<keyword evidence="2 7" id="KW-0732">Signal</keyword>
<dbReference type="RefSeq" id="WP_123125615.1">
    <property type="nucleotide sequence ID" value="NZ_RJJD01000001.1"/>
</dbReference>
<organism evidence="9 10">
    <name type="scientific">Rufibacter latericius</name>
    <dbReference type="NCBI Taxonomy" id="2487040"/>
    <lineage>
        <taxon>Bacteria</taxon>
        <taxon>Pseudomonadati</taxon>
        <taxon>Bacteroidota</taxon>
        <taxon>Cytophagia</taxon>
        <taxon>Cytophagales</taxon>
        <taxon>Hymenobacteraceae</taxon>
        <taxon>Rufibacter</taxon>
    </lineage>
</organism>
<dbReference type="PANTHER" id="PTHR23421">
    <property type="entry name" value="BETA-GALACTOSIDASE RELATED"/>
    <property type="match status" value="1"/>
</dbReference>
<dbReference type="InterPro" id="IPR001944">
    <property type="entry name" value="Glycoside_Hdrlase_35"/>
</dbReference>
<feature type="signal peptide" evidence="7">
    <location>
        <begin position="1"/>
        <end position="23"/>
    </location>
</feature>
<dbReference type="Proteomes" id="UP000272117">
    <property type="component" value="Unassembled WGS sequence"/>
</dbReference>
<dbReference type="Pfam" id="PF21317">
    <property type="entry name" value="BetaGal_ABD_1"/>
    <property type="match status" value="1"/>
</dbReference>
<dbReference type="GO" id="GO:0004553">
    <property type="term" value="F:hydrolase activity, hydrolyzing O-glycosyl compounds"/>
    <property type="evidence" value="ECO:0007669"/>
    <property type="project" value="InterPro"/>
</dbReference>
<dbReference type="AlphaFoldDB" id="A0A3M9N3F6"/>
<dbReference type="InterPro" id="IPR017853">
    <property type="entry name" value="GH"/>
</dbReference>
<dbReference type="InterPro" id="IPR008979">
    <property type="entry name" value="Galactose-bd-like_sf"/>
</dbReference>
<evidence type="ECO:0000256" key="7">
    <source>
        <dbReference type="SAM" id="SignalP"/>
    </source>
</evidence>
<dbReference type="SUPFAM" id="SSF49785">
    <property type="entry name" value="Galactose-binding domain-like"/>
    <property type="match status" value="2"/>
</dbReference>
<dbReference type="GO" id="GO:0005975">
    <property type="term" value="P:carbohydrate metabolic process"/>
    <property type="evidence" value="ECO:0007669"/>
    <property type="project" value="InterPro"/>
</dbReference>
<evidence type="ECO:0000256" key="4">
    <source>
        <dbReference type="ARBA" id="ARBA00023180"/>
    </source>
</evidence>
<keyword evidence="10" id="KW-1185">Reference proteome</keyword>
<evidence type="ECO:0000313" key="10">
    <source>
        <dbReference type="Proteomes" id="UP000272117"/>
    </source>
</evidence>
<evidence type="ECO:0000256" key="6">
    <source>
        <dbReference type="RuleBase" id="RU003679"/>
    </source>
</evidence>
<reference evidence="9 10" key="1">
    <citation type="submission" date="2018-11" db="EMBL/GenBank/DDBJ databases">
        <title>Rufibacter latericius sp. nov., isolated from water in Baiyang Lake.</title>
        <authorList>
            <person name="Yang Y."/>
        </authorList>
    </citation>
    <scope>NUCLEOTIDE SEQUENCE [LARGE SCALE GENOMIC DNA]</scope>
    <source>
        <strain evidence="9 10">R-22-1c-1</strain>
    </source>
</reference>
<accession>A0A3M9N3F6</accession>
<keyword evidence="3" id="KW-0378">Hydrolase</keyword>
<evidence type="ECO:0000256" key="3">
    <source>
        <dbReference type="ARBA" id="ARBA00022801"/>
    </source>
</evidence>
<evidence type="ECO:0000256" key="2">
    <source>
        <dbReference type="ARBA" id="ARBA00022729"/>
    </source>
</evidence>
<dbReference type="PROSITE" id="PS50022">
    <property type="entry name" value="FA58C_3"/>
    <property type="match status" value="1"/>
</dbReference>
<name>A0A3M9N3F6_9BACT</name>
<comment type="caution">
    <text evidence="9">The sequence shown here is derived from an EMBL/GenBank/DDBJ whole genome shotgun (WGS) entry which is preliminary data.</text>
</comment>
<dbReference type="InterPro" id="IPR048913">
    <property type="entry name" value="BetaGal_gal-bd"/>
</dbReference>
<dbReference type="InterPro" id="IPR031330">
    <property type="entry name" value="Gly_Hdrlase_35_cat"/>
</dbReference>
<evidence type="ECO:0000256" key="5">
    <source>
        <dbReference type="ARBA" id="ARBA00023295"/>
    </source>
</evidence>
<feature type="domain" description="F5/8 type C" evidence="8">
    <location>
        <begin position="679"/>
        <end position="784"/>
    </location>
</feature>
<dbReference type="Pfam" id="PF21467">
    <property type="entry name" value="BetaGal_gal-bd"/>
    <property type="match status" value="1"/>
</dbReference>
<keyword evidence="4" id="KW-0325">Glycoprotein</keyword>
<dbReference type="OrthoDB" id="703126at2"/>
<proteinExistence type="inferred from homology"/>
<evidence type="ECO:0000259" key="8">
    <source>
        <dbReference type="PROSITE" id="PS50022"/>
    </source>
</evidence>
<dbReference type="PRINTS" id="PR00742">
    <property type="entry name" value="GLHYDRLASE35"/>
</dbReference>
<dbReference type="InterPro" id="IPR048912">
    <property type="entry name" value="BetaGal1-like_ABD1"/>
</dbReference>
<keyword evidence="5" id="KW-0326">Glycosidase</keyword>
<dbReference type="Pfam" id="PF00754">
    <property type="entry name" value="F5_F8_type_C"/>
    <property type="match status" value="1"/>
</dbReference>
<protein>
    <submittedName>
        <fullName evidence="9">Beta-galactosidase</fullName>
    </submittedName>
</protein>
<evidence type="ECO:0000256" key="1">
    <source>
        <dbReference type="ARBA" id="ARBA00009809"/>
    </source>
</evidence>